<gene>
    <name evidence="1" type="ORF">SAMN04488025_13018</name>
</gene>
<dbReference type="RefSeq" id="WP_092040327.1">
    <property type="nucleotide sequence ID" value="NZ_FOOK01000030.1"/>
</dbReference>
<proteinExistence type="predicted"/>
<protein>
    <submittedName>
        <fullName evidence="1">Bacillithiol system protein YtxJ</fullName>
    </submittedName>
</protein>
<dbReference type="OrthoDB" id="677051at2"/>
<dbReference type="Proteomes" id="UP000198661">
    <property type="component" value="Unassembled WGS sequence"/>
</dbReference>
<accession>A0A1I2RL98</accession>
<organism evidence="1 2">
    <name type="scientific">Planifilum fulgidum</name>
    <dbReference type="NCBI Taxonomy" id="201973"/>
    <lineage>
        <taxon>Bacteria</taxon>
        <taxon>Bacillati</taxon>
        <taxon>Bacillota</taxon>
        <taxon>Bacilli</taxon>
        <taxon>Bacillales</taxon>
        <taxon>Thermoactinomycetaceae</taxon>
        <taxon>Planifilum</taxon>
    </lineage>
</organism>
<dbReference type="Gene3D" id="3.40.30.10">
    <property type="entry name" value="Glutaredoxin"/>
    <property type="match status" value="1"/>
</dbReference>
<dbReference type="AlphaFoldDB" id="A0A1I2RL98"/>
<dbReference type="NCBIfam" id="TIGR04019">
    <property type="entry name" value="B_thiol_YtxJ"/>
    <property type="match status" value="1"/>
</dbReference>
<keyword evidence="2" id="KW-1185">Reference proteome</keyword>
<dbReference type="STRING" id="201973.SAMN04488025_13018"/>
<evidence type="ECO:0000313" key="2">
    <source>
        <dbReference type="Proteomes" id="UP000198661"/>
    </source>
</evidence>
<dbReference type="Pfam" id="PF11009">
    <property type="entry name" value="BrxC"/>
    <property type="match status" value="1"/>
</dbReference>
<sequence length="118" mass="13510">MDDEILSITSVEKLEDLLRDHRKRGDRLLLFKHSTACPISASAFEEVRAFSREKPEALKMAMVLVIEHRAVSNAIADRFGVEHQSPQVLLIEGDRARWHASHWDITRDRLLEAVADKP</sequence>
<evidence type="ECO:0000313" key="1">
    <source>
        <dbReference type="EMBL" id="SFG38611.1"/>
    </source>
</evidence>
<reference evidence="1 2" key="1">
    <citation type="submission" date="2016-10" db="EMBL/GenBank/DDBJ databases">
        <authorList>
            <person name="de Groot N.N."/>
        </authorList>
    </citation>
    <scope>NUCLEOTIDE SEQUENCE [LARGE SCALE GENOMIC DNA]</scope>
    <source>
        <strain evidence="1 2">DSM 44945</strain>
    </source>
</reference>
<name>A0A1I2RL98_9BACL</name>
<dbReference type="EMBL" id="FOOK01000030">
    <property type="protein sequence ID" value="SFG38611.1"/>
    <property type="molecule type" value="Genomic_DNA"/>
</dbReference>
<dbReference type="InterPro" id="IPR022551">
    <property type="entry name" value="BrxC"/>
</dbReference>